<comment type="catalytic activity">
    <reaction evidence="1">
        <text>ATP-dependent breakage, passage and rejoining of double-stranded DNA.</text>
        <dbReference type="EC" id="5.6.2.2"/>
    </reaction>
</comment>
<dbReference type="InterPro" id="IPR020568">
    <property type="entry name" value="Ribosomal_Su5_D2-typ_SF"/>
</dbReference>
<evidence type="ECO:0000313" key="12">
    <source>
        <dbReference type="Proteomes" id="UP001151760"/>
    </source>
</evidence>
<sequence length="472" mass="55073">MFERVEETQWIWKDDRMIKTPITYVPFFYDIFDRILVNAADRKQRVKEIEVKINAADNLISIWSDGESVPDVGPYHSYFSEYKIESTNGHHRIKKVKEFNQKEKTIIHRTSTKSHISWNMVSFKPDLAQFGMERLDDNIVALMKTRVVDLAGCSCSVLKVLLDGTPLLFETFQHYVSLYIQTFTHATITYYERIYGKIFGKPNDRWDICVARADGGHFDEVSFVNYIATMKGGAGKLNIPKLQDAKLADTPYSQHCTLILTQGYSSKAFARSRLSVMGQDKYGVFPLKGELLNVREASPKQLEENTEIQNIKKILGLEDGKIYENVKELRYGHLMIMADEDHDGLRMKGLLINFLHYFWPSLLKVKNFMQWFIAPIVKASHKKTNKVFLFYSMLEYEAWKEKLGNEYNISYYQGQETIQSEEKGEYYFDQHVKDFVWENDEDGDAIELAFSTMKIDDREQWLQAPQVWLLST</sequence>
<evidence type="ECO:0000256" key="4">
    <source>
        <dbReference type="ARBA" id="ARBA00012895"/>
    </source>
</evidence>
<reference evidence="11" key="1">
    <citation type="journal article" date="2022" name="Int. J. Mol. Sci.">
        <title>Draft Genome of Tanacetum Coccineum: Genomic Comparison of Closely Related Tanacetum-Family Plants.</title>
        <authorList>
            <person name="Yamashiro T."/>
            <person name="Shiraishi A."/>
            <person name="Nakayama K."/>
            <person name="Satake H."/>
        </authorList>
    </citation>
    <scope>NUCLEOTIDE SEQUENCE</scope>
</reference>
<evidence type="ECO:0000256" key="1">
    <source>
        <dbReference type="ARBA" id="ARBA00000185"/>
    </source>
</evidence>
<keyword evidence="12" id="KW-1185">Reference proteome</keyword>
<dbReference type="PANTHER" id="PTHR10169">
    <property type="entry name" value="DNA TOPOISOMERASE/GYRASE"/>
    <property type="match status" value="1"/>
</dbReference>
<dbReference type="InterPro" id="IPR036890">
    <property type="entry name" value="HATPase_C_sf"/>
</dbReference>
<evidence type="ECO:0000313" key="11">
    <source>
        <dbReference type="EMBL" id="GJS64189.1"/>
    </source>
</evidence>
<evidence type="ECO:0000259" key="10">
    <source>
        <dbReference type="Pfam" id="PF16898"/>
    </source>
</evidence>
<keyword evidence="9" id="KW-0413">Isomerase</keyword>
<dbReference type="SUPFAM" id="SSF54211">
    <property type="entry name" value="Ribosomal protein S5 domain 2-like"/>
    <property type="match status" value="1"/>
</dbReference>
<dbReference type="InterPro" id="IPR001154">
    <property type="entry name" value="TopoII_euk"/>
</dbReference>
<dbReference type="InterPro" id="IPR013759">
    <property type="entry name" value="Topo_IIA_B_C"/>
</dbReference>
<dbReference type="Gene3D" id="3.30.1490.30">
    <property type="match status" value="1"/>
</dbReference>
<keyword evidence="6" id="KW-0067">ATP-binding</keyword>
<evidence type="ECO:0000256" key="3">
    <source>
        <dbReference type="ARBA" id="ARBA00011080"/>
    </source>
</evidence>
<keyword evidence="8" id="KW-0238">DNA-binding</keyword>
<dbReference type="PRINTS" id="PR01158">
    <property type="entry name" value="TOPISMRASEII"/>
</dbReference>
<comment type="caution">
    <text evidence="11">The sequence shown here is derived from an EMBL/GenBank/DDBJ whole genome shotgun (WGS) entry which is preliminary data.</text>
</comment>
<reference evidence="11" key="2">
    <citation type="submission" date="2022-01" db="EMBL/GenBank/DDBJ databases">
        <authorList>
            <person name="Yamashiro T."/>
            <person name="Shiraishi A."/>
            <person name="Satake H."/>
            <person name="Nakayama K."/>
        </authorList>
    </citation>
    <scope>NUCLEOTIDE SEQUENCE</scope>
</reference>
<evidence type="ECO:0000256" key="7">
    <source>
        <dbReference type="ARBA" id="ARBA00023029"/>
    </source>
</evidence>
<proteinExistence type="inferred from homology"/>
<dbReference type="Proteomes" id="UP001151760">
    <property type="component" value="Unassembled WGS sequence"/>
</dbReference>
<feature type="domain" description="C-terminal associated" evidence="10">
    <location>
        <begin position="372"/>
        <end position="464"/>
    </location>
</feature>
<evidence type="ECO:0000256" key="9">
    <source>
        <dbReference type="ARBA" id="ARBA00023235"/>
    </source>
</evidence>
<dbReference type="SUPFAM" id="SSF56719">
    <property type="entry name" value="Type II DNA topoisomerase"/>
    <property type="match status" value="1"/>
</dbReference>
<accession>A0ABQ4XFY4</accession>
<comment type="similarity">
    <text evidence="3">Belongs to the type II topoisomerase family.</text>
</comment>
<dbReference type="SUPFAM" id="SSF55874">
    <property type="entry name" value="ATPase domain of HSP90 chaperone/DNA topoisomerase II/histidine kinase"/>
    <property type="match status" value="1"/>
</dbReference>
<dbReference type="SMART" id="SM00433">
    <property type="entry name" value="TOP2c"/>
    <property type="match status" value="1"/>
</dbReference>
<comment type="cofactor">
    <cofactor evidence="2">
        <name>Mg(2+)</name>
        <dbReference type="ChEBI" id="CHEBI:18420"/>
    </cofactor>
</comment>
<dbReference type="InterPro" id="IPR001241">
    <property type="entry name" value="Topo_IIA"/>
</dbReference>
<organism evidence="11 12">
    <name type="scientific">Tanacetum coccineum</name>
    <dbReference type="NCBI Taxonomy" id="301880"/>
    <lineage>
        <taxon>Eukaryota</taxon>
        <taxon>Viridiplantae</taxon>
        <taxon>Streptophyta</taxon>
        <taxon>Embryophyta</taxon>
        <taxon>Tracheophyta</taxon>
        <taxon>Spermatophyta</taxon>
        <taxon>Magnoliopsida</taxon>
        <taxon>eudicotyledons</taxon>
        <taxon>Gunneridae</taxon>
        <taxon>Pentapetalae</taxon>
        <taxon>asterids</taxon>
        <taxon>campanulids</taxon>
        <taxon>Asterales</taxon>
        <taxon>Asteraceae</taxon>
        <taxon>Asteroideae</taxon>
        <taxon>Anthemideae</taxon>
        <taxon>Anthemidinae</taxon>
        <taxon>Tanacetum</taxon>
    </lineage>
</organism>
<dbReference type="InterPro" id="IPR031660">
    <property type="entry name" value="TOPRIM_C"/>
</dbReference>
<evidence type="ECO:0000256" key="5">
    <source>
        <dbReference type="ARBA" id="ARBA00022741"/>
    </source>
</evidence>
<dbReference type="EC" id="5.6.2.2" evidence="4"/>
<keyword evidence="5" id="KW-0547">Nucleotide-binding</keyword>
<dbReference type="Pfam" id="PF16898">
    <property type="entry name" value="TOPRIM_C"/>
    <property type="match status" value="1"/>
</dbReference>
<dbReference type="EMBL" id="BQNB010009485">
    <property type="protein sequence ID" value="GJS64189.1"/>
    <property type="molecule type" value="Genomic_DNA"/>
</dbReference>
<dbReference type="InterPro" id="IPR050634">
    <property type="entry name" value="DNA_Topoisomerase_II"/>
</dbReference>
<evidence type="ECO:0000256" key="8">
    <source>
        <dbReference type="ARBA" id="ARBA00023125"/>
    </source>
</evidence>
<name>A0ABQ4XFY4_9ASTR</name>
<dbReference type="PANTHER" id="PTHR10169:SF38">
    <property type="entry name" value="DNA TOPOISOMERASE 2"/>
    <property type="match status" value="1"/>
</dbReference>
<keyword evidence="7" id="KW-0799">Topoisomerase</keyword>
<dbReference type="Gene3D" id="3.40.50.670">
    <property type="match status" value="1"/>
</dbReference>
<evidence type="ECO:0000256" key="6">
    <source>
        <dbReference type="ARBA" id="ARBA00022840"/>
    </source>
</evidence>
<protein>
    <recommendedName>
        <fullName evidence="4">DNA topoisomerase (ATP-hydrolyzing)</fullName>
        <ecNumber evidence="4">5.6.2.2</ecNumber>
    </recommendedName>
</protein>
<dbReference type="InterPro" id="IPR013760">
    <property type="entry name" value="Topo_IIA-like_dom_sf"/>
</dbReference>
<dbReference type="Gene3D" id="3.30.565.10">
    <property type="entry name" value="Histidine kinase-like ATPase, C-terminal domain"/>
    <property type="match status" value="2"/>
</dbReference>
<gene>
    <name evidence="11" type="ORF">Tco_0678753</name>
</gene>
<evidence type="ECO:0000256" key="2">
    <source>
        <dbReference type="ARBA" id="ARBA00001946"/>
    </source>
</evidence>